<evidence type="ECO:0000313" key="1">
    <source>
        <dbReference type="EMBL" id="RDH38669.1"/>
    </source>
</evidence>
<protein>
    <submittedName>
        <fullName evidence="1">Uncharacterized protein</fullName>
    </submittedName>
</protein>
<gene>
    <name evidence="1" type="ORF">BDQ94DRAFT_134396</name>
</gene>
<evidence type="ECO:0000313" key="2">
    <source>
        <dbReference type="Proteomes" id="UP000253729"/>
    </source>
</evidence>
<dbReference type="Proteomes" id="UP000253729">
    <property type="component" value="Unassembled WGS sequence"/>
</dbReference>
<reference evidence="1 2" key="1">
    <citation type="submission" date="2018-07" db="EMBL/GenBank/DDBJ databases">
        <title>The genomes of Aspergillus section Nigri reveals drivers in fungal speciation.</title>
        <authorList>
            <consortium name="DOE Joint Genome Institute"/>
            <person name="Vesth T.C."/>
            <person name="Nybo J."/>
            <person name="Theobald S."/>
            <person name="Brandl J."/>
            <person name="Frisvad J.C."/>
            <person name="Nielsen K.F."/>
            <person name="Lyhne E.K."/>
            <person name="Kogle M.E."/>
            <person name="Kuo A."/>
            <person name="Riley R."/>
            <person name="Clum A."/>
            <person name="Nolan M."/>
            <person name="Lipzen A."/>
            <person name="Salamov A."/>
            <person name="Henrissat B."/>
            <person name="Wiebenga A."/>
            <person name="De vries R.P."/>
            <person name="Grigoriev I.V."/>
            <person name="Mortensen U.H."/>
            <person name="Andersen M.R."/>
            <person name="Baker S.E."/>
        </authorList>
    </citation>
    <scope>NUCLEOTIDE SEQUENCE [LARGE SCALE GENOMIC DNA]</scope>
    <source>
        <strain evidence="1 2">CBS 139.54b</strain>
    </source>
</reference>
<dbReference type="EMBL" id="KZ852033">
    <property type="protein sequence ID" value="RDH38669.1"/>
    <property type="molecule type" value="Genomic_DNA"/>
</dbReference>
<keyword evidence="2" id="KW-1185">Reference proteome</keyword>
<name>A0A3F3QI98_9EURO</name>
<accession>A0A3F3QI98</accession>
<dbReference type="AlphaFoldDB" id="A0A3F3QI98"/>
<proteinExistence type="predicted"/>
<dbReference type="RefSeq" id="XP_026631691.1">
    <property type="nucleotide sequence ID" value="XM_026764456.1"/>
</dbReference>
<dbReference type="GeneID" id="38132812"/>
<organism evidence="1 2">
    <name type="scientific">Aspergillus welwitschiae</name>
    <dbReference type="NCBI Taxonomy" id="1341132"/>
    <lineage>
        <taxon>Eukaryota</taxon>
        <taxon>Fungi</taxon>
        <taxon>Dikarya</taxon>
        <taxon>Ascomycota</taxon>
        <taxon>Pezizomycotina</taxon>
        <taxon>Eurotiomycetes</taxon>
        <taxon>Eurotiomycetidae</taxon>
        <taxon>Eurotiales</taxon>
        <taxon>Aspergillaceae</taxon>
        <taxon>Aspergillus</taxon>
        <taxon>Aspergillus subgen. Circumdati</taxon>
    </lineage>
</organism>
<sequence>MTDHWIPTTLHMRQVLTRLDPLSVTYNTLYYWARNYPVQRAGCLSQMPGSWERRGALKDSGGWSMRSLSSCSSLAFLPTLQVCVLSCICCTASLGERQQSRMERVAPFVSRNRTF</sequence>